<dbReference type="Proteomes" id="UP000232003">
    <property type="component" value="Chromosome"/>
</dbReference>
<reference evidence="1 2" key="1">
    <citation type="submission" date="2017-11" db="EMBL/GenBank/DDBJ databases">
        <title>Complete genome of a free-living desiccation-tolerant cyanobacterium and its photosynthetic adaptation to extreme terrestrial habitat.</title>
        <authorList>
            <person name="Shang J."/>
        </authorList>
    </citation>
    <scope>NUCLEOTIDE SEQUENCE [LARGE SCALE GENOMIC DNA]</scope>
    <source>
        <strain evidence="1 2">CCNUN1</strain>
    </source>
</reference>
<dbReference type="EMBL" id="CP024785">
    <property type="protein sequence ID" value="AUB36262.1"/>
    <property type="molecule type" value="Genomic_DNA"/>
</dbReference>
<sequence length="42" mass="4710">MRIFSTIFDILKNLPLKDGALGIAYSSPISPLPTSHSFFIWN</sequence>
<keyword evidence="2" id="KW-1185">Reference proteome</keyword>
<proteinExistence type="predicted"/>
<accession>A0A2K8SLE2</accession>
<evidence type="ECO:0000313" key="2">
    <source>
        <dbReference type="Proteomes" id="UP000232003"/>
    </source>
</evidence>
<organism evidence="1 2">
    <name type="scientific">Nostoc flagelliforme CCNUN1</name>
    <dbReference type="NCBI Taxonomy" id="2038116"/>
    <lineage>
        <taxon>Bacteria</taxon>
        <taxon>Bacillati</taxon>
        <taxon>Cyanobacteriota</taxon>
        <taxon>Cyanophyceae</taxon>
        <taxon>Nostocales</taxon>
        <taxon>Nostocaceae</taxon>
        <taxon>Nostoc</taxon>
    </lineage>
</organism>
<dbReference type="KEGG" id="nfl:COO91_02165"/>
<evidence type="ECO:0000313" key="1">
    <source>
        <dbReference type="EMBL" id="AUB36262.1"/>
    </source>
</evidence>
<gene>
    <name evidence="1" type="ORF">COO91_02165</name>
</gene>
<dbReference type="AlphaFoldDB" id="A0A2K8SLE2"/>
<name>A0A2K8SLE2_9NOSO</name>
<protein>
    <submittedName>
        <fullName evidence="1">Uncharacterized protein</fullName>
    </submittedName>
</protein>